<dbReference type="GO" id="GO:1901891">
    <property type="term" value="P:regulation of cell septum assembly"/>
    <property type="evidence" value="ECO:0007669"/>
    <property type="project" value="InterPro"/>
</dbReference>
<dbReference type="NCBIfam" id="TIGR01222">
    <property type="entry name" value="minC"/>
    <property type="match status" value="1"/>
</dbReference>
<evidence type="ECO:0000259" key="8">
    <source>
        <dbReference type="Pfam" id="PF22642"/>
    </source>
</evidence>
<dbReference type="Gene3D" id="3.30.160.540">
    <property type="match status" value="1"/>
</dbReference>
<dbReference type="InterPro" id="IPR013033">
    <property type="entry name" value="MinC"/>
</dbReference>
<keyword evidence="3 6" id="KW-0717">Septation</keyword>
<comment type="subunit">
    <text evidence="5 6">Interacts with MinD and FtsZ.</text>
</comment>
<feature type="domain" description="Septum site-determining protein MinC N-terminal" evidence="8">
    <location>
        <begin position="8"/>
        <end position="84"/>
    </location>
</feature>
<accession>A0A345PHW0</accession>
<evidence type="ECO:0000256" key="2">
    <source>
        <dbReference type="ARBA" id="ARBA00022618"/>
    </source>
</evidence>
<evidence type="ECO:0000313" key="9">
    <source>
        <dbReference type="EMBL" id="AXI09590.1"/>
    </source>
</evidence>
<gene>
    <name evidence="6" type="primary">minC</name>
    <name evidence="9" type="ORF">CUC15_11940</name>
</gene>
<dbReference type="Pfam" id="PF22642">
    <property type="entry name" value="MinC_N_1"/>
    <property type="match status" value="1"/>
</dbReference>
<evidence type="ECO:0000256" key="6">
    <source>
        <dbReference type="HAMAP-Rule" id="MF_00267"/>
    </source>
</evidence>
<dbReference type="RefSeq" id="WP_114916878.1">
    <property type="nucleotide sequence ID" value="NZ_CP024848.1"/>
</dbReference>
<dbReference type="Proteomes" id="UP000253908">
    <property type="component" value="Chromosome"/>
</dbReference>
<dbReference type="SUPFAM" id="SSF63848">
    <property type="entry name" value="Cell-division inhibitor MinC, C-terminal domain"/>
    <property type="match status" value="1"/>
</dbReference>
<evidence type="ECO:0000313" key="10">
    <source>
        <dbReference type="Proteomes" id="UP000253908"/>
    </source>
</evidence>
<keyword evidence="10" id="KW-1185">Reference proteome</keyword>
<dbReference type="OrthoDB" id="9790810at2"/>
<dbReference type="HAMAP" id="MF_00267">
    <property type="entry name" value="MinC"/>
    <property type="match status" value="1"/>
</dbReference>
<evidence type="ECO:0000256" key="1">
    <source>
        <dbReference type="ARBA" id="ARBA00006291"/>
    </source>
</evidence>
<dbReference type="AlphaFoldDB" id="A0A345PHW0"/>
<evidence type="ECO:0000259" key="7">
    <source>
        <dbReference type="Pfam" id="PF03775"/>
    </source>
</evidence>
<dbReference type="Gene3D" id="2.160.20.70">
    <property type="match status" value="1"/>
</dbReference>
<dbReference type="Pfam" id="PF03775">
    <property type="entry name" value="MinC_C"/>
    <property type="match status" value="1"/>
</dbReference>
<dbReference type="GO" id="GO:0000902">
    <property type="term" value="P:cell morphogenesis"/>
    <property type="evidence" value="ECO:0007669"/>
    <property type="project" value="InterPro"/>
</dbReference>
<keyword evidence="2 6" id="KW-0132">Cell division</keyword>
<comment type="function">
    <text evidence="6">Cell division inhibitor that blocks the formation of polar Z ring septums. Rapidly oscillates between the poles of the cell to destabilize FtsZ filaments that have formed before they mature into polar Z rings. Prevents FtsZ polymerization.</text>
</comment>
<comment type="similarity">
    <text evidence="1 6">Belongs to the MinC family.</text>
</comment>
<dbReference type="GO" id="GO:0000917">
    <property type="term" value="P:division septum assembly"/>
    <property type="evidence" value="ECO:0007669"/>
    <property type="project" value="UniProtKB-KW"/>
</dbReference>
<name>A0A345PHW0_9BACI</name>
<dbReference type="NCBIfam" id="NF001772">
    <property type="entry name" value="PRK00513.1-3"/>
    <property type="match status" value="1"/>
</dbReference>
<proteinExistence type="inferred from homology"/>
<feature type="domain" description="Septum formation inhibitor MinC C-terminal" evidence="7">
    <location>
        <begin position="105"/>
        <end position="205"/>
    </location>
</feature>
<organism evidence="9 10">
    <name type="scientific">Oceanobacillus zhaokaii</name>
    <dbReference type="NCBI Taxonomy" id="2052660"/>
    <lineage>
        <taxon>Bacteria</taxon>
        <taxon>Bacillati</taxon>
        <taxon>Bacillota</taxon>
        <taxon>Bacilli</taxon>
        <taxon>Bacillales</taxon>
        <taxon>Bacillaceae</taxon>
        <taxon>Oceanobacillus</taxon>
    </lineage>
</organism>
<dbReference type="InterPro" id="IPR005526">
    <property type="entry name" value="Septum_form_inhib_MinC_C"/>
</dbReference>
<dbReference type="EMBL" id="CP024848">
    <property type="protein sequence ID" value="AXI09590.1"/>
    <property type="molecule type" value="Genomic_DNA"/>
</dbReference>
<evidence type="ECO:0000256" key="4">
    <source>
        <dbReference type="ARBA" id="ARBA00023306"/>
    </source>
</evidence>
<dbReference type="PANTHER" id="PTHR34108:SF1">
    <property type="entry name" value="SEPTUM SITE-DETERMINING PROTEIN MINC"/>
    <property type="match status" value="1"/>
</dbReference>
<dbReference type="InterPro" id="IPR055219">
    <property type="entry name" value="MinC_N_1"/>
</dbReference>
<sequence>MLDKKQLVTIKGTREGLILFIDETCSFNEAMTELHDKINSSKPKPDEPIVSVTVKLGNRYLKTEQEERLREIISTKNRFEIYTIESDVVLKEDALRWKENSEVKIVNRIIRSGQVLNITGDLLLIGDVNPGGKVVATGNVYVMGNLYGIAHAGVNGDHNTFIIASYMKPTQLRIANYISRAPDYESEGVYMECGLIDEEQDKIIIDRLQVLSRKRLELNGFERRIQNG</sequence>
<keyword evidence="4 6" id="KW-0131">Cell cycle</keyword>
<reference evidence="10" key="1">
    <citation type="submission" date="2017-11" db="EMBL/GenBank/DDBJ databases">
        <authorList>
            <person name="Zhu W."/>
        </authorList>
    </citation>
    <scope>NUCLEOTIDE SEQUENCE [LARGE SCALE GENOMIC DNA]</scope>
    <source>
        <strain evidence="10">160</strain>
    </source>
</reference>
<dbReference type="InterPro" id="IPR036145">
    <property type="entry name" value="MinC_C_sf"/>
</dbReference>
<dbReference type="PANTHER" id="PTHR34108">
    <property type="entry name" value="SEPTUM SITE-DETERMINING PROTEIN MINC"/>
    <property type="match status" value="1"/>
</dbReference>
<dbReference type="InterPro" id="IPR016098">
    <property type="entry name" value="CAP/MinC_C"/>
</dbReference>
<protein>
    <recommendedName>
        <fullName evidence="6">Probable septum site-determining protein MinC</fullName>
    </recommendedName>
</protein>
<evidence type="ECO:0000256" key="3">
    <source>
        <dbReference type="ARBA" id="ARBA00023210"/>
    </source>
</evidence>
<evidence type="ECO:0000256" key="5">
    <source>
        <dbReference type="ARBA" id="ARBA00046874"/>
    </source>
</evidence>
<dbReference type="KEGG" id="ocn:CUC15_11940"/>